<sequence>MSMANKWNLTLSRIISRAAHIFAEAPLKEMPMYMGSKPDIPIFKGSRVNEDKAKAGFHHEVEDSLEKLRKARETSPECGFQQPPPPDDDIHEAFQRLLHNQIHEIAEDIKLDTVIFRGNPGIRQQEGRAPSSPSMRRPTKRSAPTEGKSTASMSLLSLCTISLLNDLLTVSFFSTMLSEPLACKFTTALLQVEGIDIEGASLKDMILRMGENCCADGCLD</sequence>
<accession>A0AA39UMF6</accession>
<feature type="region of interest" description="Disordered" evidence="1">
    <location>
        <begin position="120"/>
        <end position="148"/>
    </location>
</feature>
<proteinExistence type="predicted"/>
<organism evidence="2 3">
    <name type="scientific">Armillaria luteobubalina</name>
    <dbReference type="NCBI Taxonomy" id="153913"/>
    <lineage>
        <taxon>Eukaryota</taxon>
        <taxon>Fungi</taxon>
        <taxon>Dikarya</taxon>
        <taxon>Basidiomycota</taxon>
        <taxon>Agaricomycotina</taxon>
        <taxon>Agaricomycetes</taxon>
        <taxon>Agaricomycetidae</taxon>
        <taxon>Agaricales</taxon>
        <taxon>Marasmiineae</taxon>
        <taxon>Physalacriaceae</taxon>
        <taxon>Armillaria</taxon>
    </lineage>
</organism>
<evidence type="ECO:0000313" key="3">
    <source>
        <dbReference type="Proteomes" id="UP001175228"/>
    </source>
</evidence>
<dbReference type="Proteomes" id="UP001175228">
    <property type="component" value="Unassembled WGS sequence"/>
</dbReference>
<evidence type="ECO:0000313" key="2">
    <source>
        <dbReference type="EMBL" id="KAK0495387.1"/>
    </source>
</evidence>
<reference evidence="2" key="1">
    <citation type="submission" date="2023-06" db="EMBL/GenBank/DDBJ databases">
        <authorList>
            <consortium name="Lawrence Berkeley National Laboratory"/>
            <person name="Ahrendt S."/>
            <person name="Sahu N."/>
            <person name="Indic B."/>
            <person name="Wong-Bajracharya J."/>
            <person name="Merenyi Z."/>
            <person name="Ke H.-M."/>
            <person name="Monk M."/>
            <person name="Kocsube S."/>
            <person name="Drula E."/>
            <person name="Lipzen A."/>
            <person name="Balint B."/>
            <person name="Henrissat B."/>
            <person name="Andreopoulos B."/>
            <person name="Martin F.M."/>
            <person name="Harder C.B."/>
            <person name="Rigling D."/>
            <person name="Ford K.L."/>
            <person name="Foster G.D."/>
            <person name="Pangilinan J."/>
            <person name="Papanicolaou A."/>
            <person name="Barry K."/>
            <person name="LaButti K."/>
            <person name="Viragh M."/>
            <person name="Koriabine M."/>
            <person name="Yan M."/>
            <person name="Riley R."/>
            <person name="Champramary S."/>
            <person name="Plett K.L."/>
            <person name="Tsai I.J."/>
            <person name="Slot J."/>
            <person name="Sipos G."/>
            <person name="Plett J."/>
            <person name="Nagy L.G."/>
            <person name="Grigoriev I.V."/>
        </authorList>
    </citation>
    <scope>NUCLEOTIDE SEQUENCE</scope>
    <source>
        <strain evidence="2">HWK02</strain>
    </source>
</reference>
<comment type="caution">
    <text evidence="2">The sequence shown here is derived from an EMBL/GenBank/DDBJ whole genome shotgun (WGS) entry which is preliminary data.</text>
</comment>
<evidence type="ECO:0000256" key="1">
    <source>
        <dbReference type="SAM" id="MobiDB-lite"/>
    </source>
</evidence>
<gene>
    <name evidence="2" type="ORF">EDD18DRAFT_1106590</name>
</gene>
<dbReference type="EMBL" id="JAUEPU010000018">
    <property type="protein sequence ID" value="KAK0495387.1"/>
    <property type="molecule type" value="Genomic_DNA"/>
</dbReference>
<name>A0AA39UMF6_9AGAR</name>
<keyword evidence="3" id="KW-1185">Reference proteome</keyword>
<protein>
    <submittedName>
        <fullName evidence="2">Uncharacterized protein</fullName>
    </submittedName>
</protein>
<dbReference type="AlphaFoldDB" id="A0AA39UMF6"/>